<reference evidence="4" key="1">
    <citation type="journal article" date="2014" name="Int. J. Syst. Evol. Microbiol.">
        <title>Complete genome of a new Firmicutes species belonging to the dominant human colonic microbiota ('Ruminococcus bicirculans') reveals two chromosomes and a selective capacity to utilize plant glucans.</title>
        <authorList>
            <consortium name="NISC Comparative Sequencing Program"/>
            <person name="Wegmann U."/>
            <person name="Louis P."/>
            <person name="Goesmann A."/>
            <person name="Henrissat B."/>
            <person name="Duncan S.H."/>
            <person name="Flint H.J."/>
        </authorList>
    </citation>
    <scope>NUCLEOTIDE SEQUENCE</scope>
    <source>
        <strain evidence="4">NBRC 102030</strain>
    </source>
</reference>
<dbReference type="Proteomes" id="UP001157046">
    <property type="component" value="Unassembled WGS sequence"/>
</dbReference>
<evidence type="ECO:0000259" key="3">
    <source>
        <dbReference type="Pfam" id="PF16331"/>
    </source>
</evidence>
<evidence type="ECO:0000313" key="4">
    <source>
        <dbReference type="EMBL" id="GMA84541.1"/>
    </source>
</evidence>
<dbReference type="EMBL" id="BSUY01000003">
    <property type="protein sequence ID" value="GMA84541.1"/>
    <property type="molecule type" value="Genomic_DNA"/>
</dbReference>
<feature type="region of interest" description="Disordered" evidence="1">
    <location>
        <begin position="100"/>
        <end position="123"/>
    </location>
</feature>
<feature type="chain" id="PRO_5045030007" description="YbgF trimerisation domain-containing protein" evidence="2">
    <location>
        <begin position="20"/>
        <end position="123"/>
    </location>
</feature>
<name>A0ABQ6JAG0_9GAMM</name>
<dbReference type="Pfam" id="PF16331">
    <property type="entry name" value="TolA_bind_tri"/>
    <property type="match status" value="1"/>
</dbReference>
<feature type="signal peptide" evidence="2">
    <location>
        <begin position="1"/>
        <end position="19"/>
    </location>
</feature>
<evidence type="ECO:0000256" key="1">
    <source>
        <dbReference type="SAM" id="MobiDB-lite"/>
    </source>
</evidence>
<organism evidence="4 6">
    <name type="scientific">Shewanella glacialipiscicola</name>
    <dbReference type="NCBI Taxonomy" id="614069"/>
    <lineage>
        <taxon>Bacteria</taxon>
        <taxon>Pseudomonadati</taxon>
        <taxon>Pseudomonadota</taxon>
        <taxon>Gammaproteobacteria</taxon>
        <taxon>Alteromonadales</taxon>
        <taxon>Shewanellaceae</taxon>
        <taxon>Shewanella</taxon>
    </lineage>
</organism>
<evidence type="ECO:0000256" key="2">
    <source>
        <dbReference type="SAM" id="SignalP"/>
    </source>
</evidence>
<evidence type="ECO:0000313" key="5">
    <source>
        <dbReference type="EMBL" id="GMA84612.1"/>
    </source>
</evidence>
<keyword evidence="2" id="KW-0732">Signal</keyword>
<reference evidence="6" key="2">
    <citation type="journal article" date="2019" name="Int. J. Syst. Evol. Microbiol.">
        <title>The Global Catalogue of Microorganisms (GCM) 10K type strain sequencing project: providing services to taxonomists for standard genome sequencing and annotation.</title>
        <authorList>
            <consortium name="The Broad Institute Genomics Platform"/>
            <consortium name="The Broad Institute Genome Sequencing Center for Infectious Disease"/>
            <person name="Wu L."/>
            <person name="Ma J."/>
        </authorList>
    </citation>
    <scope>NUCLEOTIDE SEQUENCE [LARGE SCALE GENOMIC DNA]</scope>
    <source>
        <strain evidence="6">NBRC 102030</strain>
    </source>
</reference>
<dbReference type="Gene3D" id="1.20.5.110">
    <property type="match status" value="1"/>
</dbReference>
<protein>
    <recommendedName>
        <fullName evidence="3">YbgF trimerisation domain-containing protein</fullName>
    </recommendedName>
</protein>
<feature type="compositionally biased region" description="Low complexity" evidence="1">
    <location>
        <begin position="100"/>
        <end position="110"/>
    </location>
</feature>
<dbReference type="EMBL" id="BSUY01000004">
    <property type="protein sequence ID" value="GMA84612.1"/>
    <property type="molecule type" value="Genomic_DNA"/>
</dbReference>
<reference evidence="4" key="3">
    <citation type="submission" date="2023-02" db="EMBL/GenBank/DDBJ databases">
        <authorList>
            <person name="Sun Q."/>
            <person name="Mori K."/>
        </authorList>
    </citation>
    <scope>NUCLEOTIDE SEQUENCE</scope>
    <source>
        <strain evidence="4">NBRC 102030</strain>
    </source>
</reference>
<proteinExistence type="predicted"/>
<comment type="caution">
    <text evidence="4">The sequence shown here is derived from an EMBL/GenBank/DDBJ whole genome shotgun (WGS) entry which is preliminary data.</text>
</comment>
<feature type="domain" description="YbgF trimerisation" evidence="3">
    <location>
        <begin position="32"/>
        <end position="105"/>
    </location>
</feature>
<keyword evidence="6" id="KW-1185">Reference proteome</keyword>
<dbReference type="InterPro" id="IPR032519">
    <property type="entry name" value="YbgF_tri"/>
</dbReference>
<accession>A0ABQ6JAG0</accession>
<gene>
    <name evidence="4" type="ORF">GCM10025855_40750</name>
    <name evidence="5" type="ORF">GCM10025855_41470</name>
</gene>
<evidence type="ECO:0000313" key="6">
    <source>
        <dbReference type="Proteomes" id="UP001157046"/>
    </source>
</evidence>
<sequence>MKRAVLITAMFLGAGAAVAAPAPVEDIAGGSSDDRLARIERIVKSRQQSDLEMQRRLDTLQQEVLDLRGLTEQQNYQIEQMQQRQRQLYDELANASSKASAAPAAVAATSTPLLQRPMPPQAV</sequence>